<evidence type="ECO:0000313" key="3">
    <source>
        <dbReference type="EMBL" id="ATB47486.1"/>
    </source>
</evidence>
<dbReference type="PANTHER" id="PTHR30590">
    <property type="entry name" value="INNER MEMBRANE PROTEIN"/>
    <property type="match status" value="1"/>
</dbReference>
<dbReference type="Pfam" id="PF04235">
    <property type="entry name" value="DUF418"/>
    <property type="match status" value="1"/>
</dbReference>
<accession>A0A250JWI5</accession>
<feature type="domain" description="DUF418" evidence="2">
    <location>
        <begin position="268"/>
        <end position="438"/>
    </location>
</feature>
<feature type="transmembrane region" description="Helical" evidence="1">
    <location>
        <begin position="287"/>
        <end position="310"/>
    </location>
</feature>
<feature type="transmembrane region" description="Helical" evidence="1">
    <location>
        <begin position="330"/>
        <end position="350"/>
    </location>
</feature>
<feature type="transmembrane region" description="Helical" evidence="1">
    <location>
        <begin position="132"/>
        <end position="165"/>
    </location>
</feature>
<evidence type="ECO:0000256" key="1">
    <source>
        <dbReference type="SAM" id="Phobius"/>
    </source>
</evidence>
<organism evidence="3 4">
    <name type="scientific">Corallococcus macrosporus DSM 14697</name>
    <dbReference type="NCBI Taxonomy" id="1189310"/>
    <lineage>
        <taxon>Bacteria</taxon>
        <taxon>Pseudomonadati</taxon>
        <taxon>Myxococcota</taxon>
        <taxon>Myxococcia</taxon>
        <taxon>Myxococcales</taxon>
        <taxon>Cystobacterineae</taxon>
        <taxon>Myxococcaceae</taxon>
        <taxon>Corallococcus</taxon>
    </lineage>
</organism>
<dbReference type="KEGG" id="mmas:MYMAC_003100"/>
<keyword evidence="1" id="KW-0472">Membrane</keyword>
<feature type="transmembrane region" description="Helical" evidence="1">
    <location>
        <begin position="247"/>
        <end position="267"/>
    </location>
</feature>
<sequence length="455" mass="50638">MEIEARLWRFTFTMAHVPASPDSASPADARPVDAHERLELLDVLRGFALFGILVSNVQMWFSGRVFLTREQFEAFIANASLLDTVTRYTFEALVSGRFMTLFAFLFGLGFAVQLGRAEARGGDIVPLYARRLAVLLVMGVLHLFLLWYGDILSSYALMGFGLLLLRRRSDTTLLVVAAVLCLVWPMLMNLLWRLPQMLADSPEAREALMTAAREKSDAASARMLTAITSGSWWEVTKTSAAYYRNDFFLMMLAGLLTCLGRFALGLWAGRRRLFHDVPAHRGFFRKLLGWGLVAAVIGTVPGLVVSILFHQKVVTPESLPVWFPLVLSPLRSLGQLALAAVYLAGITLLFQRAAWQRVLGLLAPAGRMALTNYLSQTVISLLIFYAYGLGQAIKRGPFACVVICVGVFSVQVLWSHLWLARFRFGPVEWLWRSLTYGKAQPMRRAASDTPAPLAA</sequence>
<dbReference type="Proteomes" id="UP000217343">
    <property type="component" value="Chromosome"/>
</dbReference>
<dbReference type="InterPro" id="IPR007349">
    <property type="entry name" value="DUF418"/>
</dbReference>
<keyword evidence="1" id="KW-0812">Transmembrane</keyword>
<evidence type="ECO:0000259" key="2">
    <source>
        <dbReference type="Pfam" id="PF04235"/>
    </source>
</evidence>
<dbReference type="PANTHER" id="PTHR30590:SF2">
    <property type="entry name" value="INNER MEMBRANE PROTEIN"/>
    <property type="match status" value="1"/>
</dbReference>
<feature type="transmembrane region" description="Helical" evidence="1">
    <location>
        <begin position="370"/>
        <end position="390"/>
    </location>
</feature>
<keyword evidence="4" id="KW-1185">Reference proteome</keyword>
<dbReference type="EMBL" id="CP022203">
    <property type="protein sequence ID" value="ATB47486.1"/>
    <property type="molecule type" value="Genomic_DNA"/>
</dbReference>
<feature type="transmembrane region" description="Helical" evidence="1">
    <location>
        <begin position="396"/>
        <end position="414"/>
    </location>
</feature>
<feature type="transmembrane region" description="Helical" evidence="1">
    <location>
        <begin position="172"/>
        <end position="192"/>
    </location>
</feature>
<protein>
    <recommendedName>
        <fullName evidence="2">DUF418 domain-containing protein</fullName>
    </recommendedName>
</protein>
<proteinExistence type="predicted"/>
<feature type="transmembrane region" description="Helical" evidence="1">
    <location>
        <begin position="88"/>
        <end position="112"/>
    </location>
</feature>
<keyword evidence="1" id="KW-1133">Transmembrane helix</keyword>
<dbReference type="AlphaFoldDB" id="A0A250JWI5"/>
<reference evidence="3 4" key="1">
    <citation type="submission" date="2017-06" db="EMBL/GenBank/DDBJ databases">
        <title>Sequencing and comparative analysis of myxobacterial genomes.</title>
        <authorList>
            <person name="Rupp O."/>
            <person name="Goesmann A."/>
            <person name="Sogaard-Andersen L."/>
        </authorList>
    </citation>
    <scope>NUCLEOTIDE SEQUENCE [LARGE SCALE GENOMIC DNA]</scope>
    <source>
        <strain evidence="3 4">DSM 14697</strain>
    </source>
</reference>
<evidence type="ECO:0000313" key="4">
    <source>
        <dbReference type="Proteomes" id="UP000217343"/>
    </source>
</evidence>
<gene>
    <name evidence="3" type="ORF">MYMAC_003100</name>
</gene>
<dbReference type="InterPro" id="IPR052529">
    <property type="entry name" value="Bact_Transport_Assoc"/>
</dbReference>
<name>A0A250JWI5_9BACT</name>